<feature type="transmembrane region" description="Helical" evidence="1">
    <location>
        <begin position="12"/>
        <end position="38"/>
    </location>
</feature>
<comment type="caution">
    <text evidence="2">The sequence shown here is derived from an EMBL/GenBank/DDBJ whole genome shotgun (WGS) entry which is preliminary data.</text>
</comment>
<reference evidence="2" key="1">
    <citation type="submission" date="2021-06" db="EMBL/GenBank/DDBJ databases">
        <title>Parelaphostrongylus tenuis whole genome reference sequence.</title>
        <authorList>
            <person name="Garwood T.J."/>
            <person name="Larsen P.A."/>
            <person name="Fountain-Jones N.M."/>
            <person name="Garbe J.R."/>
            <person name="Macchietto M.G."/>
            <person name="Kania S.A."/>
            <person name="Gerhold R.W."/>
            <person name="Richards J.E."/>
            <person name="Wolf T.M."/>
        </authorList>
    </citation>
    <scope>NUCLEOTIDE SEQUENCE</scope>
    <source>
        <strain evidence="2">MNPRO001-30</strain>
        <tissue evidence="2">Meninges</tissue>
    </source>
</reference>
<proteinExistence type="predicted"/>
<organism evidence="2 3">
    <name type="scientific">Parelaphostrongylus tenuis</name>
    <name type="common">Meningeal worm</name>
    <dbReference type="NCBI Taxonomy" id="148309"/>
    <lineage>
        <taxon>Eukaryota</taxon>
        <taxon>Metazoa</taxon>
        <taxon>Ecdysozoa</taxon>
        <taxon>Nematoda</taxon>
        <taxon>Chromadorea</taxon>
        <taxon>Rhabditida</taxon>
        <taxon>Rhabditina</taxon>
        <taxon>Rhabditomorpha</taxon>
        <taxon>Strongyloidea</taxon>
        <taxon>Metastrongylidae</taxon>
        <taxon>Parelaphostrongylus</taxon>
    </lineage>
</organism>
<dbReference type="SUPFAM" id="SSF81321">
    <property type="entry name" value="Family A G protein-coupled receptor-like"/>
    <property type="match status" value="1"/>
</dbReference>
<evidence type="ECO:0000313" key="2">
    <source>
        <dbReference type="EMBL" id="KAJ1351424.1"/>
    </source>
</evidence>
<sequence length="134" mass="15558">MDVEKPDLQNRIIIFAFVAFFMAPVSVVISFFLCWLPFHIQRLLTLFINYHEGNVPPAVEASFLLVYYISAILREKEPIKSRPQSYTKKTEKRQSPMEITFDANRDVGPSTRLLTPKEDCKRFDPDFKTTAILV</sequence>
<dbReference type="AlphaFoldDB" id="A0AAD5MPP1"/>
<keyword evidence="1" id="KW-0472">Membrane</keyword>
<dbReference type="Gene3D" id="1.20.1070.10">
    <property type="entry name" value="Rhodopsin 7-helix transmembrane proteins"/>
    <property type="match status" value="1"/>
</dbReference>
<keyword evidence="3" id="KW-1185">Reference proteome</keyword>
<evidence type="ECO:0000256" key="1">
    <source>
        <dbReference type="SAM" id="Phobius"/>
    </source>
</evidence>
<evidence type="ECO:0000313" key="3">
    <source>
        <dbReference type="Proteomes" id="UP001196413"/>
    </source>
</evidence>
<name>A0AAD5MPP1_PARTN</name>
<dbReference type="Proteomes" id="UP001196413">
    <property type="component" value="Unassembled WGS sequence"/>
</dbReference>
<dbReference type="EMBL" id="JAHQIW010001071">
    <property type="protein sequence ID" value="KAJ1351424.1"/>
    <property type="molecule type" value="Genomic_DNA"/>
</dbReference>
<keyword evidence="1" id="KW-1133">Transmembrane helix</keyword>
<protein>
    <submittedName>
        <fullName evidence="2">Uncharacterized protein</fullName>
    </submittedName>
</protein>
<accession>A0AAD5MPP1</accession>
<gene>
    <name evidence="2" type="ORF">KIN20_007423</name>
</gene>
<keyword evidence="1" id="KW-0812">Transmembrane</keyword>